<feature type="region of interest" description="Disordered" evidence="1">
    <location>
        <begin position="95"/>
        <end position="114"/>
    </location>
</feature>
<reference evidence="2 3" key="1">
    <citation type="submission" date="2017-03" db="EMBL/GenBank/DDBJ databases">
        <title>Rapid Whole Genome Sequencing of Comamonas kerstersii Causing Continuous ambulatory Peritoneal Dialysis-Associated Peritonitis.</title>
        <authorList>
            <person name="Zheng B."/>
        </authorList>
    </citation>
    <scope>NUCLEOTIDE SEQUENCE [LARGE SCALE GENOMIC DNA]</scope>
    <source>
        <strain evidence="2 3">8943</strain>
    </source>
</reference>
<organism evidence="2 3">
    <name type="scientific">Comamonas kerstersii</name>
    <dbReference type="NCBI Taxonomy" id="225992"/>
    <lineage>
        <taxon>Bacteria</taxon>
        <taxon>Pseudomonadati</taxon>
        <taxon>Pseudomonadota</taxon>
        <taxon>Betaproteobacteria</taxon>
        <taxon>Burkholderiales</taxon>
        <taxon>Comamonadaceae</taxon>
        <taxon>Comamonas</taxon>
    </lineage>
</organism>
<name>A0A1V0BJJ5_9BURK</name>
<protein>
    <submittedName>
        <fullName evidence="2">Uncharacterized protein</fullName>
    </submittedName>
</protein>
<accession>A0A1V0BJJ5</accession>
<dbReference type="EMBL" id="CP020121">
    <property type="protein sequence ID" value="ARA00043.1"/>
    <property type="molecule type" value="Genomic_DNA"/>
</dbReference>
<gene>
    <name evidence="2" type="ORF">B5M06_16455</name>
</gene>
<sequence>MGELANNYPAHERESWPVQLAEAQALQADANAITPWIDQCAAARGLDRLQLALRILQKDAAYRQVSGLLTGIRQWHEDQISTLLEAGEASRQALQAYDTTQGWPTTDLREPQPA</sequence>
<dbReference type="Proteomes" id="UP000242792">
    <property type="component" value="Chromosome"/>
</dbReference>
<evidence type="ECO:0000256" key="1">
    <source>
        <dbReference type="SAM" id="MobiDB-lite"/>
    </source>
</evidence>
<dbReference type="AlphaFoldDB" id="A0A1V0BJJ5"/>
<dbReference type="OrthoDB" id="8821333at2"/>
<dbReference type="KEGG" id="cke:B5M06_16455"/>
<evidence type="ECO:0000313" key="3">
    <source>
        <dbReference type="Proteomes" id="UP000242792"/>
    </source>
</evidence>
<evidence type="ECO:0000313" key="2">
    <source>
        <dbReference type="EMBL" id="ARA00043.1"/>
    </source>
</evidence>
<proteinExistence type="predicted"/>